<dbReference type="eggNOG" id="ENOG50327FJ">
    <property type="taxonomic scope" value="Bacteria"/>
</dbReference>
<evidence type="ECO:0008006" key="3">
    <source>
        <dbReference type="Google" id="ProtNLM"/>
    </source>
</evidence>
<protein>
    <recommendedName>
        <fullName evidence="3">Mycothiol-dependent maleylpyruvate isomerase metal-binding domain-containing protein</fullName>
    </recommendedName>
</protein>
<dbReference type="HOGENOM" id="CLU_107588_0_0_11"/>
<reference evidence="1 2" key="1">
    <citation type="journal article" date="2012" name="BMC Genomics">
        <title>Complete genome sequence of Saccharothrix espanaensis DSM 44229T and comparison to the other completely sequenced Pseudonocardiaceae.</title>
        <authorList>
            <person name="Strobel T."/>
            <person name="Al-Dilaimi A."/>
            <person name="Blom J."/>
            <person name="Gessner A."/>
            <person name="Kalinowski J."/>
            <person name="Luzhetska M."/>
            <person name="Puhler A."/>
            <person name="Szczepanowski R."/>
            <person name="Bechthold A."/>
            <person name="Ruckert C."/>
        </authorList>
    </citation>
    <scope>NUCLEOTIDE SEQUENCE [LARGE SCALE GENOMIC DNA]</scope>
    <source>
        <strain evidence="2">ATCC 51144 / DSM 44229 / JCM 9112 / NBRC 15066 / NRRL 15764</strain>
    </source>
</reference>
<dbReference type="PATRIC" id="fig|1179773.3.peg.3471"/>
<gene>
    <name evidence="1" type="ordered locus">BN6_34690</name>
</gene>
<sequence length="195" mass="20660">MSADDLDRAASIVEDVLAAAVDRDWRAATGTGELNARDTAEHLGDCLLSYAAQLIATPPGRYVRFLAVADKDASAAEVLEFAVTGARILSSVVRTSPPTTRAHHPTGLADPAGFAAMGCVEVLVHGLDIARGLGLDLIAPADLCEPVVARMFPHTPAPDLDPWTHLLWATDRIAVPGRPAQTGWRWRGAPLDEDA</sequence>
<name>K0JZP0_SACES</name>
<evidence type="ECO:0000313" key="2">
    <source>
        <dbReference type="Proteomes" id="UP000006281"/>
    </source>
</evidence>
<dbReference type="STRING" id="1179773.BN6_34690"/>
<keyword evidence="2" id="KW-1185">Reference proteome</keyword>
<accession>K0JZP0</accession>
<dbReference type="BioCyc" id="SESP1179773:BN6_RS16805-MONOMER"/>
<proteinExistence type="predicted"/>
<organism evidence="1 2">
    <name type="scientific">Saccharothrix espanaensis (strain ATCC 51144 / DSM 44229 / JCM 9112 / NBRC 15066 / NRRL 15764)</name>
    <dbReference type="NCBI Taxonomy" id="1179773"/>
    <lineage>
        <taxon>Bacteria</taxon>
        <taxon>Bacillati</taxon>
        <taxon>Actinomycetota</taxon>
        <taxon>Actinomycetes</taxon>
        <taxon>Pseudonocardiales</taxon>
        <taxon>Pseudonocardiaceae</taxon>
        <taxon>Saccharothrix</taxon>
    </lineage>
</organism>
<dbReference type="SUPFAM" id="SSF109854">
    <property type="entry name" value="DinB/YfiT-like putative metalloenzymes"/>
    <property type="match status" value="1"/>
</dbReference>
<dbReference type="AlphaFoldDB" id="K0JZP0"/>
<evidence type="ECO:0000313" key="1">
    <source>
        <dbReference type="EMBL" id="CCH30767.1"/>
    </source>
</evidence>
<dbReference type="Proteomes" id="UP000006281">
    <property type="component" value="Chromosome"/>
</dbReference>
<dbReference type="EMBL" id="HE804045">
    <property type="protein sequence ID" value="CCH30767.1"/>
    <property type="molecule type" value="Genomic_DNA"/>
</dbReference>
<dbReference type="InterPro" id="IPR034660">
    <property type="entry name" value="DinB/YfiT-like"/>
</dbReference>
<dbReference type="KEGG" id="sesp:BN6_34690"/>